<gene>
    <name evidence="1" type="ORF">HYC85_031901</name>
</gene>
<dbReference type="AlphaFoldDB" id="A0A7J7FTM9"/>
<accession>A0A7J7FTM9</accession>
<protein>
    <submittedName>
        <fullName evidence="1">Uncharacterized protein</fullName>
    </submittedName>
</protein>
<evidence type="ECO:0000313" key="2">
    <source>
        <dbReference type="Proteomes" id="UP000593564"/>
    </source>
</evidence>
<sequence>MIIQIITKFALSRFCFYLFLGNNMKGKNVNLHRCARRTGRGRREMSWILSFWGTEQGSRTSFRPTFTRMELETER</sequence>
<organism evidence="1 2">
    <name type="scientific">Camellia sinensis</name>
    <name type="common">Tea plant</name>
    <name type="synonym">Thea sinensis</name>
    <dbReference type="NCBI Taxonomy" id="4442"/>
    <lineage>
        <taxon>Eukaryota</taxon>
        <taxon>Viridiplantae</taxon>
        <taxon>Streptophyta</taxon>
        <taxon>Embryophyta</taxon>
        <taxon>Tracheophyta</taxon>
        <taxon>Spermatophyta</taxon>
        <taxon>Magnoliopsida</taxon>
        <taxon>eudicotyledons</taxon>
        <taxon>Gunneridae</taxon>
        <taxon>Pentapetalae</taxon>
        <taxon>asterids</taxon>
        <taxon>Ericales</taxon>
        <taxon>Theaceae</taxon>
        <taxon>Camellia</taxon>
    </lineage>
</organism>
<reference evidence="2" key="1">
    <citation type="journal article" date="2020" name="Nat. Commun.">
        <title>Genome assembly of wild tea tree DASZ reveals pedigree and selection history of tea varieties.</title>
        <authorList>
            <person name="Zhang W."/>
            <person name="Zhang Y."/>
            <person name="Qiu H."/>
            <person name="Guo Y."/>
            <person name="Wan H."/>
            <person name="Zhang X."/>
            <person name="Scossa F."/>
            <person name="Alseekh S."/>
            <person name="Zhang Q."/>
            <person name="Wang P."/>
            <person name="Xu L."/>
            <person name="Schmidt M.H."/>
            <person name="Jia X."/>
            <person name="Li D."/>
            <person name="Zhu A."/>
            <person name="Guo F."/>
            <person name="Chen W."/>
            <person name="Ni D."/>
            <person name="Usadel B."/>
            <person name="Fernie A.R."/>
            <person name="Wen W."/>
        </authorList>
    </citation>
    <scope>NUCLEOTIDE SEQUENCE [LARGE SCALE GENOMIC DNA]</scope>
    <source>
        <strain evidence="2">cv. G240</strain>
    </source>
</reference>
<proteinExistence type="predicted"/>
<comment type="caution">
    <text evidence="1">The sequence shown here is derived from an EMBL/GenBank/DDBJ whole genome shotgun (WGS) entry which is preliminary data.</text>
</comment>
<keyword evidence="2" id="KW-1185">Reference proteome</keyword>
<evidence type="ECO:0000313" key="1">
    <source>
        <dbReference type="EMBL" id="KAF5931028.1"/>
    </source>
</evidence>
<reference evidence="1 2" key="2">
    <citation type="submission" date="2020-07" db="EMBL/GenBank/DDBJ databases">
        <title>Genome assembly of wild tea tree DASZ reveals pedigree and selection history of tea varieties.</title>
        <authorList>
            <person name="Zhang W."/>
        </authorList>
    </citation>
    <scope>NUCLEOTIDE SEQUENCE [LARGE SCALE GENOMIC DNA]</scope>
    <source>
        <strain evidence="2">cv. G240</strain>
        <tissue evidence="1">Leaf</tissue>
    </source>
</reference>
<name>A0A7J7FTM9_CAMSI</name>
<dbReference type="EMBL" id="JACBKZ010000015">
    <property type="protein sequence ID" value="KAF5931028.1"/>
    <property type="molecule type" value="Genomic_DNA"/>
</dbReference>
<dbReference type="Proteomes" id="UP000593564">
    <property type="component" value="Unassembled WGS sequence"/>
</dbReference>